<dbReference type="OrthoDB" id="4092895at2759"/>
<proteinExistence type="predicted"/>
<dbReference type="VEuPathDB" id="FungiDB:CXQ85_000659"/>
<reference evidence="1 2" key="1">
    <citation type="submission" date="2017-12" db="EMBL/GenBank/DDBJ databases">
        <title>Genome Sequence of a Multidrug-Resistant Candida haemulonii Isolate from a Patient with Chronic Leg Ulcers in Israel.</title>
        <authorList>
            <person name="Chow N.A."/>
            <person name="Gade L."/>
            <person name="Batra D."/>
            <person name="Rowe L.A."/>
            <person name="Ben-Ami R."/>
            <person name="Loparev V.N."/>
            <person name="Litvintseva A.P."/>
        </authorList>
    </citation>
    <scope>NUCLEOTIDE SEQUENCE [LARGE SCALE GENOMIC DNA]</scope>
    <source>
        <strain evidence="1 2">B11899</strain>
    </source>
</reference>
<evidence type="ECO:0000313" key="2">
    <source>
        <dbReference type="Proteomes" id="UP000244309"/>
    </source>
</evidence>
<protein>
    <submittedName>
        <fullName evidence="1">Uncharacterized protein</fullName>
    </submittedName>
</protein>
<dbReference type="Proteomes" id="UP000244309">
    <property type="component" value="Unassembled WGS sequence"/>
</dbReference>
<dbReference type="EMBL" id="PKFO01000005">
    <property type="protein sequence ID" value="PVH21673.1"/>
    <property type="molecule type" value="Genomic_DNA"/>
</dbReference>
<dbReference type="AlphaFoldDB" id="A0A2V1AWH4"/>
<sequence>MNYRGVAFLRSVRLQSDLPRFNKKGNIVLSALKYVKDVDSFQEKIAKETPEQQLANKLIKGIENRKELLMLLSMFHGELAQIGITPSSAHHDPNSGLKWKYRMAYLTRLARMHNTFWDSCQQEGISERNHWLGFSPEKIGVLDPVLYKEHYEELQSGKFRDVDFRDVEVLGKRFIAK</sequence>
<accession>A0A2V1AWH4</accession>
<keyword evidence="2" id="KW-1185">Reference proteome</keyword>
<gene>
    <name evidence="1" type="ORF">CXQ85_000659</name>
</gene>
<dbReference type="RefSeq" id="XP_025342613.1">
    <property type="nucleotide sequence ID" value="XM_025484398.1"/>
</dbReference>
<organism evidence="1 2">
    <name type="scientific">Candidozyma haemuli</name>
    <dbReference type="NCBI Taxonomy" id="45357"/>
    <lineage>
        <taxon>Eukaryota</taxon>
        <taxon>Fungi</taxon>
        <taxon>Dikarya</taxon>
        <taxon>Ascomycota</taxon>
        <taxon>Saccharomycotina</taxon>
        <taxon>Pichiomycetes</taxon>
        <taxon>Metschnikowiaceae</taxon>
        <taxon>Candidozyma</taxon>
    </lineage>
</organism>
<dbReference type="GeneID" id="37005992"/>
<evidence type="ECO:0000313" key="1">
    <source>
        <dbReference type="EMBL" id="PVH21673.1"/>
    </source>
</evidence>
<comment type="caution">
    <text evidence="1">The sequence shown here is derived from an EMBL/GenBank/DDBJ whole genome shotgun (WGS) entry which is preliminary data.</text>
</comment>
<name>A0A2V1AWH4_9ASCO</name>